<organism evidence="1 2">
    <name type="scientific">Candidatus Methanobinarius endosymbioticus</name>
    <dbReference type="NCBI Taxonomy" id="2006182"/>
    <lineage>
        <taxon>Archaea</taxon>
        <taxon>Methanobacteriati</taxon>
        <taxon>Methanobacteriota</taxon>
        <taxon>Methanomada group</taxon>
        <taxon>Methanobacteria</taxon>
        <taxon>Methanobacteriales</taxon>
        <taxon>Methanobacteriaceae</taxon>
        <taxon>Candidatus Methanobinarius</taxon>
    </lineage>
</organism>
<accession>A0A366MG69</accession>
<evidence type="ECO:0000313" key="2">
    <source>
        <dbReference type="Proteomes" id="UP000253099"/>
    </source>
</evidence>
<keyword evidence="2" id="KW-1185">Reference proteome</keyword>
<dbReference type="AlphaFoldDB" id="A0A366MG69"/>
<proteinExistence type="predicted"/>
<dbReference type="EMBL" id="NIZT01000003">
    <property type="protein sequence ID" value="RBQ24509.1"/>
    <property type="molecule type" value="Genomic_DNA"/>
</dbReference>
<comment type="caution">
    <text evidence="1">The sequence shown here is derived from an EMBL/GenBank/DDBJ whole genome shotgun (WGS) entry which is preliminary data.</text>
</comment>
<dbReference type="Proteomes" id="UP000253099">
    <property type="component" value="Unassembled WGS sequence"/>
</dbReference>
<sequence length="70" mass="7946">MFDHKNVATANCLGVNNPENITGIDNINWFIVQYTASTSSAKIGDKITIYYNLVMSDDSHLIICYYHFLI</sequence>
<name>A0A366MG69_9EURY</name>
<gene>
    <name evidence="1" type="ORF">ALNOE001_01640</name>
</gene>
<reference evidence="1 2" key="1">
    <citation type="submission" date="2018-06" db="EMBL/GenBank/DDBJ databases">
        <title>Genomic insight into two independent archaeal endosymbiosis events.</title>
        <authorList>
            <person name="Lind A.E."/>
            <person name="Lewis W.H."/>
            <person name="Spang A."/>
            <person name="Guy L."/>
            <person name="Embley M.T."/>
            <person name="Ettema T.J.G."/>
        </authorList>
    </citation>
    <scope>NUCLEOTIDE SEQUENCE [LARGE SCALE GENOMIC DNA]</scope>
    <source>
        <strain evidence="1">NOE</strain>
    </source>
</reference>
<evidence type="ECO:0000313" key="1">
    <source>
        <dbReference type="EMBL" id="RBQ24509.1"/>
    </source>
</evidence>
<protein>
    <submittedName>
        <fullName evidence="1">Uncharacterized protein</fullName>
    </submittedName>
</protein>